<evidence type="ECO:0000256" key="5">
    <source>
        <dbReference type="ARBA" id="ARBA00022989"/>
    </source>
</evidence>
<dbReference type="CDD" id="cd06261">
    <property type="entry name" value="TM_PBP2"/>
    <property type="match status" value="1"/>
</dbReference>
<keyword evidence="5 7" id="KW-1133">Transmembrane helix</keyword>
<feature type="transmembrane region" description="Helical" evidence="7">
    <location>
        <begin position="260"/>
        <end position="280"/>
    </location>
</feature>
<comment type="caution">
    <text evidence="9">The sequence shown here is derived from an EMBL/GenBank/DDBJ whole genome shotgun (WGS) entry which is preliminary data.</text>
</comment>
<feature type="transmembrane region" description="Helical" evidence="7">
    <location>
        <begin position="152"/>
        <end position="173"/>
    </location>
</feature>
<reference evidence="9" key="1">
    <citation type="submission" date="2021-06" db="EMBL/GenBank/DDBJ databases">
        <title>Description of novel taxa of the family Lachnospiraceae.</title>
        <authorList>
            <person name="Chaplin A.V."/>
            <person name="Sokolova S.R."/>
            <person name="Pikina A.P."/>
            <person name="Korzhanova M."/>
            <person name="Belova V."/>
            <person name="Korostin D."/>
            <person name="Efimov B.A."/>
        </authorList>
    </citation>
    <scope>NUCLEOTIDE SEQUENCE</scope>
    <source>
        <strain evidence="9">ASD5720</strain>
    </source>
</reference>
<dbReference type="Proteomes" id="UP000712157">
    <property type="component" value="Unassembled WGS sequence"/>
</dbReference>
<dbReference type="PANTHER" id="PTHR30193:SF37">
    <property type="entry name" value="INNER MEMBRANE ABC TRANSPORTER PERMEASE PROTEIN YCJO"/>
    <property type="match status" value="1"/>
</dbReference>
<keyword evidence="3" id="KW-1003">Cell membrane</keyword>
<proteinExistence type="inferred from homology"/>
<dbReference type="Pfam" id="PF00528">
    <property type="entry name" value="BPD_transp_1"/>
    <property type="match status" value="1"/>
</dbReference>
<dbReference type="AlphaFoldDB" id="A0A949K6T1"/>
<feature type="domain" description="ABC transmembrane type-1" evidence="8">
    <location>
        <begin position="65"/>
        <end position="279"/>
    </location>
</feature>
<evidence type="ECO:0000256" key="3">
    <source>
        <dbReference type="ARBA" id="ARBA00022475"/>
    </source>
</evidence>
<dbReference type="InterPro" id="IPR000515">
    <property type="entry name" value="MetI-like"/>
</dbReference>
<evidence type="ECO:0000256" key="2">
    <source>
        <dbReference type="ARBA" id="ARBA00022448"/>
    </source>
</evidence>
<accession>A0A949K6T1</accession>
<gene>
    <name evidence="9" type="ORF">KTH89_06930</name>
</gene>
<keyword evidence="2 7" id="KW-0813">Transport</keyword>
<feature type="transmembrane region" description="Helical" evidence="7">
    <location>
        <begin position="7"/>
        <end position="27"/>
    </location>
</feature>
<dbReference type="Gene3D" id="1.10.3720.10">
    <property type="entry name" value="MetI-like"/>
    <property type="match status" value="1"/>
</dbReference>
<keyword evidence="10" id="KW-1185">Reference proteome</keyword>
<dbReference type="PROSITE" id="PS50928">
    <property type="entry name" value="ABC_TM1"/>
    <property type="match status" value="1"/>
</dbReference>
<keyword evidence="4 7" id="KW-0812">Transmembrane</keyword>
<sequence>MKKVTPYLYILPCFLTVTVFLLIPVLYNITVSFTDFKGIDLSNMTWNGIGNYKTLFADPNFRTAIKNTVIFMALTIVFQVGISLVMTIFLERGLIGSRLFEVIFFVPSVLSSVIIAYTFNQIYEPNFGFLNSFLGAVGLKSLQHIWLSDMRLALYCILAANVYQWTGMGIIYYRAGLANISHDVYESATIDGAGYWQRFRYITFPLLKPAHLTMVLMGTIGTLKFFDLVYIMTQGGPAGATEFPMTYLYKRFSLEANNGLASALAVVILVIAFVISALQVKLFNRDE</sequence>
<keyword evidence="6 7" id="KW-0472">Membrane</keyword>
<name>A0A949K6T1_9FIRM</name>
<organism evidence="9 10">
    <name type="scientific">Diplocloster agilis</name>
    <dbReference type="NCBI Taxonomy" id="2850323"/>
    <lineage>
        <taxon>Bacteria</taxon>
        <taxon>Bacillati</taxon>
        <taxon>Bacillota</taxon>
        <taxon>Clostridia</taxon>
        <taxon>Lachnospirales</taxon>
        <taxon>Lachnospiraceae</taxon>
        <taxon>Diplocloster</taxon>
    </lineage>
</organism>
<dbReference type="GO" id="GO:0005886">
    <property type="term" value="C:plasma membrane"/>
    <property type="evidence" value="ECO:0007669"/>
    <property type="project" value="UniProtKB-SubCell"/>
</dbReference>
<feature type="transmembrane region" description="Helical" evidence="7">
    <location>
        <begin position="102"/>
        <end position="123"/>
    </location>
</feature>
<evidence type="ECO:0000256" key="4">
    <source>
        <dbReference type="ARBA" id="ARBA00022692"/>
    </source>
</evidence>
<evidence type="ECO:0000259" key="8">
    <source>
        <dbReference type="PROSITE" id="PS50928"/>
    </source>
</evidence>
<dbReference type="SUPFAM" id="SSF160964">
    <property type="entry name" value="MalF N-terminal region-like"/>
    <property type="match status" value="1"/>
</dbReference>
<evidence type="ECO:0000256" key="1">
    <source>
        <dbReference type="ARBA" id="ARBA00004651"/>
    </source>
</evidence>
<evidence type="ECO:0000256" key="7">
    <source>
        <dbReference type="RuleBase" id="RU363032"/>
    </source>
</evidence>
<dbReference type="EMBL" id="JAHQCW010000008">
    <property type="protein sequence ID" value="MBU9736267.1"/>
    <property type="molecule type" value="Genomic_DNA"/>
</dbReference>
<evidence type="ECO:0000313" key="10">
    <source>
        <dbReference type="Proteomes" id="UP000712157"/>
    </source>
</evidence>
<dbReference type="InterPro" id="IPR051393">
    <property type="entry name" value="ABC_transporter_permease"/>
</dbReference>
<evidence type="ECO:0000256" key="6">
    <source>
        <dbReference type="ARBA" id="ARBA00023136"/>
    </source>
</evidence>
<protein>
    <submittedName>
        <fullName evidence="9">Sugar ABC transporter permease</fullName>
    </submittedName>
</protein>
<comment type="similarity">
    <text evidence="7">Belongs to the binding-protein-dependent transport system permease family.</text>
</comment>
<dbReference type="RefSeq" id="WP_238721171.1">
    <property type="nucleotide sequence ID" value="NZ_JAHQCW010000008.1"/>
</dbReference>
<dbReference type="InterPro" id="IPR035906">
    <property type="entry name" value="MetI-like_sf"/>
</dbReference>
<comment type="subcellular location">
    <subcellularLocation>
        <location evidence="1 7">Cell membrane</location>
        <topology evidence="1 7">Multi-pass membrane protein</topology>
    </subcellularLocation>
</comment>
<evidence type="ECO:0000313" key="9">
    <source>
        <dbReference type="EMBL" id="MBU9736267.1"/>
    </source>
</evidence>
<dbReference type="SUPFAM" id="SSF161098">
    <property type="entry name" value="MetI-like"/>
    <property type="match status" value="1"/>
</dbReference>
<feature type="transmembrane region" description="Helical" evidence="7">
    <location>
        <begin position="69"/>
        <end position="90"/>
    </location>
</feature>
<dbReference type="PANTHER" id="PTHR30193">
    <property type="entry name" value="ABC TRANSPORTER PERMEASE PROTEIN"/>
    <property type="match status" value="1"/>
</dbReference>
<dbReference type="GO" id="GO:0055085">
    <property type="term" value="P:transmembrane transport"/>
    <property type="evidence" value="ECO:0007669"/>
    <property type="project" value="InterPro"/>
</dbReference>